<evidence type="ECO:0000313" key="3">
    <source>
        <dbReference type="EMBL" id="KAF2674794.1"/>
    </source>
</evidence>
<dbReference type="EMBL" id="MU004230">
    <property type="protein sequence ID" value="KAF2674794.1"/>
    <property type="molecule type" value="Genomic_DNA"/>
</dbReference>
<evidence type="ECO:0000259" key="2">
    <source>
        <dbReference type="PROSITE" id="PS50181"/>
    </source>
</evidence>
<feature type="domain" description="F-box" evidence="2">
    <location>
        <begin position="28"/>
        <end position="73"/>
    </location>
</feature>
<organism evidence="3 4">
    <name type="scientific">Microthyrium microscopicum</name>
    <dbReference type="NCBI Taxonomy" id="703497"/>
    <lineage>
        <taxon>Eukaryota</taxon>
        <taxon>Fungi</taxon>
        <taxon>Dikarya</taxon>
        <taxon>Ascomycota</taxon>
        <taxon>Pezizomycotina</taxon>
        <taxon>Dothideomycetes</taxon>
        <taxon>Dothideomycetes incertae sedis</taxon>
        <taxon>Microthyriales</taxon>
        <taxon>Microthyriaceae</taxon>
        <taxon>Microthyrium</taxon>
    </lineage>
</organism>
<name>A0A6A6UV10_9PEZI</name>
<sequence length="1189" mass="137177">MATPSVNIESEGLADLAIDESSTSPKSKLNITRLPSEILSSIFSYLSRNTLKSINLTCAHLHPYAEAIIWHHLDLVDDCSPRRDLDKYDYRPDVAPEKDLDADSLPGIPLVFGPEAPTSANPRRASRAPFGDVTNGNRGVYPSWDLNPLGPAEVADNERRRRDSRYASLTGSSNVLGMDQHDDTPLIRKLYLLSTRPDLAENVRIVTHRCHLPIPELFSDLVWSCSGRQTLSTDRRTIDLLRLAIANMKNVHTLRFSQPHWNLYKVLMIDFFDRTRCREVPVTRLWLECCSAAWDAAYWPASCDFSQLKSIRLRRSKLVDDASDQYIQLRGAARGRRDYPAFFLSRAGPPVRLKNGMGGMFFTSSHTFQQETLCRPLCDDHPEIESSTIQHHTPTRQHRMPCRTTVAFDDAIYSSVPFVQELLNNQQHELGRLLSYDHRKSGNERQLHPDDGSGKSLVSWISKTFANLTNLTLDWIILRPPTRLNLTTQNWIGEDIRIFADLSKLKFPHLRSFQYRNAISNATMLPREVLLLQPYTVPQKSKLYQQESVDFLSFLENHPKLVSLAWPMDAFLREDLIDIVRPRNEDEHQRLEHSQRVIRVLERLGQMLDTLRVDVYFLNDGEPQTDHRVSNGQQSLRSRRLFIKHVASRMQSVKTMKIEGFVPRDEKRETLWAMAACPLERLITIGRSFPLGNPWGRDCSDLEELEGDAWEGSLADHLQEEKLPDFDTLRSLPMPANVVDGFASSNHLQRVYPGTQDEAVVRVDGPFKASYGWHNRNAAIEPPLLYHVAYHFASTITELKFCGYLGSLVWERPEPSADSIHSDITPSLLHHLKYFHNLQNLVLSYYIMKDNMYDENDIILTWFCDRDRIWQGKEENWVGEQPHPEDYPIQWDDLDSNRVGEYDREALAKLVTDNRFRHNFLLHVAWRRAFVWDRMWSMKTALAPFPRFPDYQLYREQQTQQELQEQTAGPRGFLSHLLIGHPSSVESSAREHWERTSPAEASQSGITTDNMNVSTVDGEEESESRAASDIDSSARTRASRRVEFFETFQDKWGVETQSLSPKVMFAPFLHIHGFEKWFKSAFLDENIVRLHEMVFFWDHMWTSLNALNTKFASRRMAGSLHKQLRPYLSEQALDKGLSVRASFCMGLESSDIFDLEVRMNKEGVKRWTGPRPEIDSGRLHEKIDGRKYF</sequence>
<dbReference type="Proteomes" id="UP000799302">
    <property type="component" value="Unassembled WGS sequence"/>
</dbReference>
<dbReference type="InterPro" id="IPR036047">
    <property type="entry name" value="F-box-like_dom_sf"/>
</dbReference>
<dbReference type="Pfam" id="PF12937">
    <property type="entry name" value="F-box-like"/>
    <property type="match status" value="1"/>
</dbReference>
<evidence type="ECO:0000313" key="4">
    <source>
        <dbReference type="Proteomes" id="UP000799302"/>
    </source>
</evidence>
<feature type="compositionally biased region" description="Polar residues" evidence="1">
    <location>
        <begin position="999"/>
        <end position="1015"/>
    </location>
</feature>
<feature type="region of interest" description="Disordered" evidence="1">
    <location>
        <begin position="111"/>
        <end position="134"/>
    </location>
</feature>
<feature type="compositionally biased region" description="Basic and acidic residues" evidence="1">
    <location>
        <begin position="1023"/>
        <end position="1032"/>
    </location>
</feature>
<feature type="compositionally biased region" description="Basic and acidic residues" evidence="1">
    <location>
        <begin position="988"/>
        <end position="997"/>
    </location>
</feature>
<gene>
    <name evidence="3" type="ORF">BT63DRAFT_420072</name>
</gene>
<reference evidence="3" key="1">
    <citation type="journal article" date="2020" name="Stud. Mycol.">
        <title>101 Dothideomycetes genomes: a test case for predicting lifestyles and emergence of pathogens.</title>
        <authorList>
            <person name="Haridas S."/>
            <person name="Albert R."/>
            <person name="Binder M."/>
            <person name="Bloem J."/>
            <person name="Labutti K."/>
            <person name="Salamov A."/>
            <person name="Andreopoulos B."/>
            <person name="Baker S."/>
            <person name="Barry K."/>
            <person name="Bills G."/>
            <person name="Bluhm B."/>
            <person name="Cannon C."/>
            <person name="Castanera R."/>
            <person name="Culley D."/>
            <person name="Daum C."/>
            <person name="Ezra D."/>
            <person name="Gonzalez J."/>
            <person name="Henrissat B."/>
            <person name="Kuo A."/>
            <person name="Liang C."/>
            <person name="Lipzen A."/>
            <person name="Lutzoni F."/>
            <person name="Magnuson J."/>
            <person name="Mondo S."/>
            <person name="Nolan M."/>
            <person name="Ohm R."/>
            <person name="Pangilinan J."/>
            <person name="Park H.-J."/>
            <person name="Ramirez L."/>
            <person name="Alfaro M."/>
            <person name="Sun H."/>
            <person name="Tritt A."/>
            <person name="Yoshinaga Y."/>
            <person name="Zwiers L.-H."/>
            <person name="Turgeon B."/>
            <person name="Goodwin S."/>
            <person name="Spatafora J."/>
            <person name="Crous P."/>
            <person name="Grigoriev I."/>
        </authorList>
    </citation>
    <scope>NUCLEOTIDE SEQUENCE</scope>
    <source>
        <strain evidence="3">CBS 115976</strain>
    </source>
</reference>
<dbReference type="AlphaFoldDB" id="A0A6A6UV10"/>
<dbReference type="OrthoDB" id="47801at2759"/>
<dbReference type="InterPro" id="IPR001810">
    <property type="entry name" value="F-box_dom"/>
</dbReference>
<proteinExistence type="predicted"/>
<accession>A0A6A6UV10</accession>
<feature type="region of interest" description="Disordered" evidence="1">
    <location>
        <begin position="988"/>
        <end position="1032"/>
    </location>
</feature>
<protein>
    <recommendedName>
        <fullName evidence="2">F-box domain-containing protein</fullName>
    </recommendedName>
</protein>
<evidence type="ECO:0000256" key="1">
    <source>
        <dbReference type="SAM" id="MobiDB-lite"/>
    </source>
</evidence>
<dbReference type="PROSITE" id="PS50181">
    <property type="entry name" value="FBOX"/>
    <property type="match status" value="1"/>
</dbReference>
<dbReference type="SUPFAM" id="SSF81383">
    <property type="entry name" value="F-box domain"/>
    <property type="match status" value="1"/>
</dbReference>
<keyword evidence="4" id="KW-1185">Reference proteome</keyword>